<evidence type="ECO:0000256" key="4">
    <source>
        <dbReference type="ARBA" id="ARBA00022833"/>
    </source>
</evidence>
<dbReference type="InterPro" id="IPR056884">
    <property type="entry name" value="NPHP3-like_N"/>
</dbReference>
<reference evidence="9" key="1">
    <citation type="submission" date="2023-06" db="EMBL/GenBank/DDBJ databases">
        <title>Genome-scale phylogeny and comparative genomics of the fungal order Sordariales.</title>
        <authorList>
            <consortium name="Lawrence Berkeley National Laboratory"/>
            <person name="Hensen N."/>
            <person name="Bonometti L."/>
            <person name="Westerberg I."/>
            <person name="Brannstrom I.O."/>
            <person name="Guillou S."/>
            <person name="Cros-Aarteil S."/>
            <person name="Calhoun S."/>
            <person name="Haridas S."/>
            <person name="Kuo A."/>
            <person name="Mondo S."/>
            <person name="Pangilinan J."/>
            <person name="Riley R."/>
            <person name="Labutti K."/>
            <person name="Andreopoulos B."/>
            <person name="Lipzen A."/>
            <person name="Chen C."/>
            <person name="Yanf M."/>
            <person name="Daum C."/>
            <person name="Ng V."/>
            <person name="Clum A."/>
            <person name="Steindorff A."/>
            <person name="Ohm R."/>
            <person name="Martin F."/>
            <person name="Silar P."/>
            <person name="Natvig D."/>
            <person name="Lalanne C."/>
            <person name="Gautier V."/>
            <person name="Ament-Velasquez S.L."/>
            <person name="Kruys A."/>
            <person name="Hutchinson M.I."/>
            <person name="Powell A.J."/>
            <person name="Barry K."/>
            <person name="Miller A.N."/>
            <person name="Grigoriev I.V."/>
            <person name="Debuchy R."/>
            <person name="Gladieux P."/>
            <person name="Thoren M.H."/>
            <person name="Johannesson H."/>
        </authorList>
    </citation>
    <scope>NUCLEOTIDE SEQUENCE</scope>
    <source>
        <strain evidence="9">PSN4</strain>
    </source>
</reference>
<sequence>MEANAEEDVEMMSLPITTEQIFLEALGDFKAILTERQRELFPGKTSRDVKLKVLGIQKHQERLKALMNFARIRFYLERFEEFDDVCRVANIGGDDLDEISSFIWGPSDYILQVSREVPSVLNVVLDAYHQFGQRVPRLQDYKSLISERPDMTKCIAFMYQDLLEFYEKLIGLLTGQDWKKTFHVNWRDYEGSFKTLLWSFDNHGNVLKKLLEVCRNDSTGGTPPELRNGEIVSQLSQGAAAAVANGRHIRDLIMSQNTRDANFDDMSRMMSRVADDIQRLMISYEEERVNAFRRAREQEKERKKEQKKEVLDWLKAGVEQETYHRNFREVASEVPGTDEEPPTAVWILKENKIMNWIHEEIPDHAIMWLNGKKGAGKTILASTIIQECIEKRGNDFKTSYFYCRGEDNSGLNTAVAILKEILSQLLHHNQDPLPSCVEKKVNSGEQVLTNIDTVRALLELFCNRDMNQFIVIDGLDECKLPEVKPVVKFWQAMVKKCEDYKPGKIRVLLVSQDHGDIRKLMQDAYIYPIPLEKSNADIERYVNHKFKGLKNQFERQQDPFEGLQEQFRLGDEETYEAKMHVCRRAEGMFLYAKLTIENLFKQPNVKALKVELNTRNIPSGIGDAYKKIIERLQRDSVPAQWHMAKTIFALLAGAGRPLKRHELQAALSVEIKGNGETTMNYHDNRLCNDIRETCGTLVQVVQKDRFEFIHSTTRQYILESPHLEYRTIQCDLTVLCLSYLTLDCFVPDLNDEDIKHRIRDGSYAFQDYAIAEWGRHLDKFIKNTSTLFQDSPQHEDKVFNAFSRFLQFHRSSIIAAAEEKPPPGKRSHQRQAVAASQSSSSSQSSLLSQSSSSGSSQSQPPPPISPAEFCSKFVGRRFYPELVELWTHICKHEKRDFKERPKVSLPHLAKLLDSVRGLIAELVSNANREADPANKDRLIEFYGEKHHKCQRVRCDFFYEGFSTKSKAESHANKHDRPFPCPVEGCSMVPFGFQTNKDKDRHVRNYHPEESDLPARFNHGQPEGRQSAEAKWECEICHKKFTRQSIRKDHMDAHYGERKHACETCGKRFTRSNDRNRHRKTHVRRLRG</sequence>
<dbReference type="Pfam" id="PF12874">
    <property type="entry name" value="zf-met"/>
    <property type="match status" value="1"/>
</dbReference>
<dbReference type="InterPro" id="IPR013087">
    <property type="entry name" value="Znf_C2H2_type"/>
</dbReference>
<keyword evidence="3 5" id="KW-0863">Zinc-finger</keyword>
<accession>A0AAJ0F6C0</accession>
<dbReference type="Pfam" id="PF24883">
    <property type="entry name" value="NPHP3_N"/>
    <property type="match status" value="1"/>
</dbReference>
<protein>
    <recommendedName>
        <fullName evidence="8">C2H2-type domain-containing protein</fullName>
    </recommendedName>
</protein>
<dbReference type="FunFam" id="3.30.160.60:FF:000110">
    <property type="entry name" value="Zinc finger protein-like"/>
    <property type="match status" value="1"/>
</dbReference>
<dbReference type="PANTHER" id="PTHR10039">
    <property type="entry name" value="AMELOGENIN"/>
    <property type="match status" value="1"/>
</dbReference>
<name>A0AAJ0F6C0_9PEZI</name>
<evidence type="ECO:0000256" key="7">
    <source>
        <dbReference type="SAM" id="MobiDB-lite"/>
    </source>
</evidence>
<feature type="domain" description="C2H2-type" evidence="8">
    <location>
        <begin position="1031"/>
        <end position="1058"/>
    </location>
</feature>
<dbReference type="Gene3D" id="3.40.50.300">
    <property type="entry name" value="P-loop containing nucleotide triphosphate hydrolases"/>
    <property type="match status" value="1"/>
</dbReference>
<evidence type="ECO:0000256" key="1">
    <source>
        <dbReference type="ARBA" id="ARBA00022723"/>
    </source>
</evidence>
<keyword evidence="10" id="KW-1185">Reference proteome</keyword>
<dbReference type="InterPro" id="IPR036236">
    <property type="entry name" value="Znf_C2H2_sf"/>
</dbReference>
<proteinExistence type="predicted"/>
<keyword evidence="1" id="KW-0479">Metal-binding</keyword>
<feature type="coiled-coil region" evidence="6">
    <location>
        <begin position="281"/>
        <end position="309"/>
    </location>
</feature>
<dbReference type="AlphaFoldDB" id="A0AAJ0F6C0"/>
<dbReference type="PROSITE" id="PS00028">
    <property type="entry name" value="ZINC_FINGER_C2H2_1"/>
    <property type="match status" value="2"/>
</dbReference>
<dbReference type="SUPFAM" id="SSF52540">
    <property type="entry name" value="P-loop containing nucleoside triphosphate hydrolases"/>
    <property type="match status" value="1"/>
</dbReference>
<feature type="compositionally biased region" description="Low complexity" evidence="7">
    <location>
        <begin position="836"/>
        <end position="858"/>
    </location>
</feature>
<evidence type="ECO:0000256" key="6">
    <source>
        <dbReference type="SAM" id="Coils"/>
    </source>
</evidence>
<dbReference type="PANTHER" id="PTHR10039:SF14">
    <property type="entry name" value="NACHT DOMAIN-CONTAINING PROTEIN"/>
    <property type="match status" value="1"/>
</dbReference>
<evidence type="ECO:0000313" key="10">
    <source>
        <dbReference type="Proteomes" id="UP001239445"/>
    </source>
</evidence>
<dbReference type="Gene3D" id="3.30.160.60">
    <property type="entry name" value="Classic Zinc Finger"/>
    <property type="match status" value="1"/>
</dbReference>
<dbReference type="InterPro" id="IPR027417">
    <property type="entry name" value="P-loop_NTPase"/>
</dbReference>
<dbReference type="Pfam" id="PF22939">
    <property type="entry name" value="WHD_GPIID"/>
    <property type="match status" value="1"/>
</dbReference>
<gene>
    <name evidence="9" type="ORF">QBC47DRAFT_190212</name>
</gene>
<feature type="region of interest" description="Disordered" evidence="7">
    <location>
        <begin position="818"/>
        <end position="866"/>
    </location>
</feature>
<evidence type="ECO:0000256" key="5">
    <source>
        <dbReference type="PROSITE-ProRule" id="PRU00042"/>
    </source>
</evidence>
<evidence type="ECO:0000313" key="9">
    <source>
        <dbReference type="EMBL" id="KAK1755502.1"/>
    </source>
</evidence>
<organism evidence="9 10">
    <name type="scientific">Echria macrotheca</name>
    <dbReference type="NCBI Taxonomy" id="438768"/>
    <lineage>
        <taxon>Eukaryota</taxon>
        <taxon>Fungi</taxon>
        <taxon>Dikarya</taxon>
        <taxon>Ascomycota</taxon>
        <taxon>Pezizomycotina</taxon>
        <taxon>Sordariomycetes</taxon>
        <taxon>Sordariomycetidae</taxon>
        <taxon>Sordariales</taxon>
        <taxon>Schizotheciaceae</taxon>
        <taxon>Echria</taxon>
    </lineage>
</organism>
<evidence type="ECO:0000256" key="3">
    <source>
        <dbReference type="ARBA" id="ARBA00022771"/>
    </source>
</evidence>
<dbReference type="EMBL" id="MU839833">
    <property type="protein sequence ID" value="KAK1755502.1"/>
    <property type="molecule type" value="Genomic_DNA"/>
</dbReference>
<dbReference type="SMART" id="SM00355">
    <property type="entry name" value="ZnF_C2H2"/>
    <property type="match status" value="4"/>
</dbReference>
<dbReference type="SUPFAM" id="SSF57667">
    <property type="entry name" value="beta-beta-alpha zinc fingers"/>
    <property type="match status" value="1"/>
</dbReference>
<dbReference type="PROSITE" id="PS50157">
    <property type="entry name" value="ZINC_FINGER_C2H2_2"/>
    <property type="match status" value="2"/>
</dbReference>
<keyword evidence="6" id="KW-0175">Coiled coil</keyword>
<dbReference type="GO" id="GO:0008270">
    <property type="term" value="F:zinc ion binding"/>
    <property type="evidence" value="ECO:0007669"/>
    <property type="project" value="UniProtKB-KW"/>
</dbReference>
<evidence type="ECO:0000256" key="2">
    <source>
        <dbReference type="ARBA" id="ARBA00022737"/>
    </source>
</evidence>
<feature type="domain" description="C2H2-type" evidence="8">
    <location>
        <begin position="1059"/>
        <end position="1081"/>
    </location>
</feature>
<keyword evidence="4" id="KW-0862">Zinc</keyword>
<keyword evidence="2" id="KW-0677">Repeat</keyword>
<dbReference type="InterPro" id="IPR054471">
    <property type="entry name" value="GPIID_WHD"/>
</dbReference>
<evidence type="ECO:0000259" key="8">
    <source>
        <dbReference type="PROSITE" id="PS50157"/>
    </source>
</evidence>
<comment type="caution">
    <text evidence="9">The sequence shown here is derived from an EMBL/GenBank/DDBJ whole genome shotgun (WGS) entry which is preliminary data.</text>
</comment>
<dbReference type="Proteomes" id="UP001239445">
    <property type="component" value="Unassembled WGS sequence"/>
</dbReference>